<reference evidence="1 2" key="1">
    <citation type="journal article" date="2016" name="Mol. Biol. Evol.">
        <title>Comparative Genomics of Early-Diverging Mushroom-Forming Fungi Provides Insights into the Origins of Lignocellulose Decay Capabilities.</title>
        <authorList>
            <person name="Nagy L.G."/>
            <person name="Riley R."/>
            <person name="Tritt A."/>
            <person name="Adam C."/>
            <person name="Daum C."/>
            <person name="Floudas D."/>
            <person name="Sun H."/>
            <person name="Yadav J.S."/>
            <person name="Pangilinan J."/>
            <person name="Larsson K.H."/>
            <person name="Matsuura K."/>
            <person name="Barry K."/>
            <person name="Labutti K."/>
            <person name="Kuo R."/>
            <person name="Ohm R.A."/>
            <person name="Bhattacharya S.S."/>
            <person name="Shirouzu T."/>
            <person name="Yoshinaga Y."/>
            <person name="Martin F.M."/>
            <person name="Grigoriev I.V."/>
            <person name="Hibbett D.S."/>
        </authorList>
    </citation>
    <scope>NUCLEOTIDE SEQUENCE [LARGE SCALE GENOMIC DNA]</scope>
    <source>
        <strain evidence="1 2">HHB9708</strain>
    </source>
</reference>
<dbReference type="Proteomes" id="UP000076722">
    <property type="component" value="Unassembled WGS sequence"/>
</dbReference>
<dbReference type="AlphaFoldDB" id="A0A164NTF2"/>
<sequence length="401" mass="45817">MPGRSSHRTTRAISLNLWWVEVLEKTGIRLQDIERLPGIDFSSTHLASLNVILELLEKESIWSWSWSWSWSWHTRGRCPSRASDKLAANIDDHAIFLALLPLLSAYYARRRDASSSCPNFNFIGGSRLSSGGYRCLDDLMAAFVYCYAHHSVRIMWTEITARYDVVLLWCLKTRQRRREFNIPFSDSLRLLDAHHLDERRVPAASSPQSRSSVNRRFLPVQNLRFQCITFRRSLRFDFAYLEQAEDDKKHIKSQRGGFYPATVLKIVDEKGGQEERGLLTDRGMPHQPGPVDEAHPARPHTLYHMDPQGIHLIKHLQRRPSLGSLMGSIHHRGNKWNEKRLSVSKTHTGAGSVLKNSGHPDDLADVDWMSVGRQGKAIAGLEAGILSIFEDAVTNRDKQEH</sequence>
<keyword evidence="2" id="KW-1185">Reference proteome</keyword>
<gene>
    <name evidence="1" type="ORF">SISNIDRAFT_470492</name>
</gene>
<accession>A0A164NTF2</accession>
<evidence type="ECO:0000313" key="2">
    <source>
        <dbReference type="Proteomes" id="UP000076722"/>
    </source>
</evidence>
<organism evidence="1 2">
    <name type="scientific">Sistotremastrum niveocremeum HHB9708</name>
    <dbReference type="NCBI Taxonomy" id="1314777"/>
    <lineage>
        <taxon>Eukaryota</taxon>
        <taxon>Fungi</taxon>
        <taxon>Dikarya</taxon>
        <taxon>Basidiomycota</taxon>
        <taxon>Agaricomycotina</taxon>
        <taxon>Agaricomycetes</taxon>
        <taxon>Sistotremastrales</taxon>
        <taxon>Sistotremastraceae</taxon>
        <taxon>Sertulicium</taxon>
        <taxon>Sertulicium niveocremeum</taxon>
    </lineage>
</organism>
<protein>
    <submittedName>
        <fullName evidence="1">Uncharacterized protein</fullName>
    </submittedName>
</protein>
<name>A0A164NTF2_9AGAM</name>
<dbReference type="EMBL" id="KV419441">
    <property type="protein sequence ID" value="KZS88021.1"/>
    <property type="molecule type" value="Genomic_DNA"/>
</dbReference>
<proteinExistence type="predicted"/>
<evidence type="ECO:0000313" key="1">
    <source>
        <dbReference type="EMBL" id="KZS88021.1"/>
    </source>
</evidence>